<accession>A0A8J8B8G0</accession>
<evidence type="ECO:0000259" key="1">
    <source>
        <dbReference type="Pfam" id="PF22187"/>
    </source>
</evidence>
<evidence type="ECO:0000313" key="3">
    <source>
        <dbReference type="Proteomes" id="UP000681356"/>
    </source>
</evidence>
<sequence length="239" mass="25359">MKRILRATKGPADWQSLLGDPSRQWRAGFSAMATAQSWEAGFPPEVAALCGDGADLQLAIAEHQVALPGRGAPSQCDVFALVHAAGRDMAVAIEAKVAEPFGPTVTEWLGAEPSTNRQERLAELSAWLGLGPLQGDLRYQLLHRTAAAIAEARRFRRPVAALIVQSFSPERAWFADFAAFVSALGLTVEPDRAVETILPDGLALRLGWASGDARWLKPIAGQKQSAGPSGAPAGGHVKP</sequence>
<name>A0A8J8B8G0_9RHOB</name>
<proteinExistence type="predicted"/>
<dbReference type="EMBL" id="JAGTUU010000004">
    <property type="protein sequence ID" value="MBS0124714.1"/>
    <property type="molecule type" value="Genomic_DNA"/>
</dbReference>
<feature type="domain" description="DUF6946" evidence="1">
    <location>
        <begin position="8"/>
        <end position="212"/>
    </location>
</feature>
<dbReference type="Pfam" id="PF22187">
    <property type="entry name" value="DUF6946"/>
    <property type="match status" value="1"/>
</dbReference>
<protein>
    <recommendedName>
        <fullName evidence="1">DUF6946 domain-containing protein</fullName>
    </recommendedName>
</protein>
<dbReference type="InterPro" id="IPR054024">
    <property type="entry name" value="DUF6946"/>
</dbReference>
<keyword evidence="3" id="KW-1185">Reference proteome</keyword>
<dbReference type="AlphaFoldDB" id="A0A8J8B8G0"/>
<dbReference type="RefSeq" id="WP_212536677.1">
    <property type="nucleotide sequence ID" value="NZ_JAGTUU010000004.1"/>
</dbReference>
<dbReference type="Proteomes" id="UP000681356">
    <property type="component" value="Unassembled WGS sequence"/>
</dbReference>
<comment type="caution">
    <text evidence="2">The sequence shown here is derived from an EMBL/GenBank/DDBJ whole genome shotgun (WGS) entry which is preliminary data.</text>
</comment>
<gene>
    <name evidence="2" type="ORF">KB874_11470</name>
</gene>
<organism evidence="2 3">
    <name type="scientific">Thetidibacter halocola</name>
    <dbReference type="NCBI Taxonomy" id="2827239"/>
    <lineage>
        <taxon>Bacteria</taxon>
        <taxon>Pseudomonadati</taxon>
        <taxon>Pseudomonadota</taxon>
        <taxon>Alphaproteobacteria</taxon>
        <taxon>Rhodobacterales</taxon>
        <taxon>Roseobacteraceae</taxon>
        <taxon>Thetidibacter</taxon>
    </lineage>
</organism>
<evidence type="ECO:0000313" key="2">
    <source>
        <dbReference type="EMBL" id="MBS0124714.1"/>
    </source>
</evidence>
<reference evidence="2" key="1">
    <citation type="submission" date="2021-04" db="EMBL/GenBank/DDBJ databases">
        <authorList>
            <person name="Yoon J."/>
        </authorList>
    </citation>
    <scope>NUCLEOTIDE SEQUENCE</scope>
    <source>
        <strain evidence="2">KMU-90</strain>
    </source>
</reference>